<dbReference type="InterPro" id="IPR029063">
    <property type="entry name" value="SAM-dependent_MTases_sf"/>
</dbReference>
<dbReference type="SUPFAM" id="SSF53335">
    <property type="entry name" value="S-adenosyl-L-methionine-dependent methyltransferases"/>
    <property type="match status" value="1"/>
</dbReference>
<reference evidence="2" key="1">
    <citation type="submission" date="2020-05" db="EMBL/GenBank/DDBJ databases">
        <authorList>
            <person name="Zhu T."/>
            <person name="Keshari N."/>
            <person name="Lu X."/>
        </authorList>
    </citation>
    <scope>NUCLEOTIDE SEQUENCE</scope>
    <source>
        <strain evidence="2">NK1-12</strain>
    </source>
</reference>
<dbReference type="AlphaFoldDB" id="A0AA97AHF2"/>
<keyword evidence="2" id="KW-0489">Methyltransferase</keyword>
<feature type="domain" description="Methyltransferase type 11" evidence="1">
    <location>
        <begin position="71"/>
        <end position="166"/>
    </location>
</feature>
<dbReference type="Pfam" id="PF08241">
    <property type="entry name" value="Methyltransf_11"/>
    <property type="match status" value="1"/>
</dbReference>
<accession>A0AA97AHF2</accession>
<dbReference type="InterPro" id="IPR013216">
    <property type="entry name" value="Methyltransf_11"/>
</dbReference>
<dbReference type="Gene3D" id="3.40.50.150">
    <property type="entry name" value="Vaccinia Virus protein VP39"/>
    <property type="match status" value="1"/>
</dbReference>
<gene>
    <name evidence="2" type="ORF">HJG54_22775</name>
</gene>
<dbReference type="CDD" id="cd02440">
    <property type="entry name" value="AdoMet_MTases"/>
    <property type="match status" value="1"/>
</dbReference>
<sequence length="289" mass="33164">MVKSASVQQAYDGSNVYFQLLRACGWGELLNLGYSRPWDWFIYPFRADIAQERLVQRSIKLLHLEANQQVLDVACGKGKSSFLLAMQYPTAMITGLDMLAGHVEVAKLQYGNTRNLQYQVGCAEALPFADQSFERIHCLEAAFHFDRLQFLQEANRVLKPGGRIVIVDFMWNDASSRQLLETPDGKVVQSIWQFDDLWTVAEYLEAATKLGFHQTELIDWTKPVAQMSYKRMQNLVQASLNPAQLEKFCQFHPPLRHFSADDWAILRHYSDAHTSLQQVSRYVALVLEK</sequence>
<dbReference type="EMBL" id="CP053586">
    <property type="protein sequence ID" value="WNZ25395.1"/>
    <property type="molecule type" value="Genomic_DNA"/>
</dbReference>
<dbReference type="PANTHER" id="PTHR43591:SF24">
    <property type="entry name" value="2-METHOXY-6-POLYPRENYL-1,4-BENZOQUINOL METHYLASE, MITOCHONDRIAL"/>
    <property type="match status" value="1"/>
</dbReference>
<evidence type="ECO:0000313" key="2">
    <source>
        <dbReference type="EMBL" id="WNZ25395.1"/>
    </source>
</evidence>
<dbReference type="PANTHER" id="PTHR43591">
    <property type="entry name" value="METHYLTRANSFERASE"/>
    <property type="match status" value="1"/>
</dbReference>
<proteinExistence type="predicted"/>
<keyword evidence="2" id="KW-0808">Transferase</keyword>
<dbReference type="GO" id="GO:0008757">
    <property type="term" value="F:S-adenosylmethionine-dependent methyltransferase activity"/>
    <property type="evidence" value="ECO:0007669"/>
    <property type="project" value="InterPro"/>
</dbReference>
<dbReference type="GO" id="GO:0032259">
    <property type="term" value="P:methylation"/>
    <property type="evidence" value="ECO:0007669"/>
    <property type="project" value="UniProtKB-KW"/>
</dbReference>
<organism evidence="2">
    <name type="scientific">Leptolyngbya sp. NK1-12</name>
    <dbReference type="NCBI Taxonomy" id="2547451"/>
    <lineage>
        <taxon>Bacteria</taxon>
        <taxon>Bacillati</taxon>
        <taxon>Cyanobacteriota</taxon>
        <taxon>Cyanophyceae</taxon>
        <taxon>Leptolyngbyales</taxon>
        <taxon>Leptolyngbyaceae</taxon>
        <taxon>Leptolyngbya group</taxon>
        <taxon>Leptolyngbya</taxon>
    </lineage>
</organism>
<evidence type="ECO:0000259" key="1">
    <source>
        <dbReference type="Pfam" id="PF08241"/>
    </source>
</evidence>
<dbReference type="RefSeq" id="WP_316431540.1">
    <property type="nucleotide sequence ID" value="NZ_CP053586.1"/>
</dbReference>
<protein>
    <submittedName>
        <fullName evidence="2">Methyltransferase domain-containing protein</fullName>
    </submittedName>
</protein>
<name>A0AA97AHF2_9CYAN</name>